<sequence>MKLWQTVCLVALSATLLVGCGKDKKEGGQAAKINWPTKAVNVIVPWKAGGDTDIYARLVAKKLSDKMGQTFVVVNTPGGTGIVGSKTAMTAKPDGYTLLFGHSGSNTVQQATKTVDFDYNKDFATAGTIIQDNTYTVVVKKDSGWKNLNDFIAYAKANPGKVRYSQVYGTITHYVGTRMEETMGIKMNMLDVGAGGAERLAAFMGGQVDVLAANYLNVRDYIDKGDFIVLGVCADEPMTAAPNIKTFKSQGFDISFPKSYEIKFPKGTNPAIVEKMSKALEEISKDPDFKSSLEKYCAIPVYRDGQKTIEEDGKLVDAIVKAFAAK</sequence>
<dbReference type="PIRSF" id="PIRSF017082">
    <property type="entry name" value="YflP"/>
    <property type="match status" value="1"/>
</dbReference>
<comment type="caution">
    <text evidence="2">The sequence shown here is derived from an EMBL/GenBank/DDBJ whole genome shotgun (WGS) entry which is preliminary data.</text>
</comment>
<dbReference type="Pfam" id="PF03401">
    <property type="entry name" value="TctC"/>
    <property type="match status" value="1"/>
</dbReference>
<dbReference type="Proteomes" id="UP000754226">
    <property type="component" value="Unassembled WGS sequence"/>
</dbReference>
<dbReference type="PANTHER" id="PTHR42928">
    <property type="entry name" value="TRICARBOXYLATE-BINDING PROTEIN"/>
    <property type="match status" value="1"/>
</dbReference>
<dbReference type="RefSeq" id="WP_302014458.1">
    <property type="nucleotide sequence ID" value="NZ_CATWGP010000057.1"/>
</dbReference>
<accession>A0A943ELC1</accession>
<evidence type="ECO:0000256" key="1">
    <source>
        <dbReference type="ARBA" id="ARBA00006987"/>
    </source>
</evidence>
<dbReference type="EMBL" id="JAGZCZ010000013">
    <property type="protein sequence ID" value="MBS5520485.1"/>
    <property type="molecule type" value="Genomic_DNA"/>
</dbReference>
<dbReference type="SUPFAM" id="SSF53850">
    <property type="entry name" value="Periplasmic binding protein-like II"/>
    <property type="match status" value="1"/>
</dbReference>
<dbReference type="AlphaFoldDB" id="A0A943ELC1"/>
<gene>
    <name evidence="2" type="ORF">KHX13_09300</name>
</gene>
<dbReference type="CDD" id="cd07012">
    <property type="entry name" value="PBP2_Bug_TTT"/>
    <property type="match status" value="1"/>
</dbReference>
<dbReference type="Gene3D" id="3.40.190.150">
    <property type="entry name" value="Bordetella uptake gene, domain 1"/>
    <property type="match status" value="1"/>
</dbReference>
<reference evidence="2" key="1">
    <citation type="submission" date="2021-02" db="EMBL/GenBank/DDBJ databases">
        <title>Infant gut strain persistence is associated with maternal origin, phylogeny, and functional potential including surface adhesion and iron acquisition.</title>
        <authorList>
            <person name="Lou Y.C."/>
        </authorList>
    </citation>
    <scope>NUCLEOTIDE SEQUENCE</scope>
    <source>
        <strain evidence="2">L3_106_000M1_dasL3_106_000M1_concoct_15</strain>
    </source>
</reference>
<dbReference type="PROSITE" id="PS51257">
    <property type="entry name" value="PROKAR_LIPOPROTEIN"/>
    <property type="match status" value="1"/>
</dbReference>
<evidence type="ECO:0000313" key="3">
    <source>
        <dbReference type="Proteomes" id="UP000754226"/>
    </source>
</evidence>
<name>A0A943ELC1_9FIRM</name>
<proteinExistence type="inferred from homology"/>
<dbReference type="Gene3D" id="3.40.190.10">
    <property type="entry name" value="Periplasmic binding protein-like II"/>
    <property type="match status" value="1"/>
</dbReference>
<protein>
    <submittedName>
        <fullName evidence="2">Tripartite tricarboxylate transporter substrate binding protein</fullName>
    </submittedName>
</protein>
<comment type="similarity">
    <text evidence="1">Belongs to the UPF0065 (bug) family.</text>
</comment>
<evidence type="ECO:0000313" key="2">
    <source>
        <dbReference type="EMBL" id="MBS5520485.1"/>
    </source>
</evidence>
<dbReference type="InterPro" id="IPR042100">
    <property type="entry name" value="Bug_dom1"/>
</dbReference>
<organism evidence="2 3">
    <name type="scientific">Acidaminococcus intestini</name>
    <dbReference type="NCBI Taxonomy" id="187327"/>
    <lineage>
        <taxon>Bacteria</taxon>
        <taxon>Bacillati</taxon>
        <taxon>Bacillota</taxon>
        <taxon>Negativicutes</taxon>
        <taxon>Acidaminococcales</taxon>
        <taxon>Acidaminococcaceae</taxon>
        <taxon>Acidaminococcus</taxon>
    </lineage>
</organism>
<dbReference type="InterPro" id="IPR005064">
    <property type="entry name" value="BUG"/>
</dbReference>
<dbReference type="PANTHER" id="PTHR42928:SF5">
    <property type="entry name" value="BLR1237 PROTEIN"/>
    <property type="match status" value="1"/>
</dbReference>